<dbReference type="PANTHER" id="PTHR24406">
    <property type="entry name" value="TRANSCRIPTIONAL REPRESSOR CTCFL-RELATED"/>
    <property type="match status" value="1"/>
</dbReference>
<dbReference type="Proteomes" id="UP000006672">
    <property type="component" value="Unassembled WGS sequence"/>
</dbReference>
<feature type="compositionally biased region" description="Basic and acidic residues" evidence="8">
    <location>
        <begin position="464"/>
        <end position="482"/>
    </location>
</feature>
<feature type="domain" description="C2H2-type" evidence="9">
    <location>
        <begin position="100"/>
        <end position="127"/>
    </location>
</feature>
<evidence type="ECO:0000256" key="8">
    <source>
        <dbReference type="SAM" id="MobiDB-lite"/>
    </source>
</evidence>
<dbReference type="WBParaSite" id="Bm3348.1">
    <property type="protein sequence ID" value="Bm3348.1"/>
    <property type="gene ID" value="WBGene00223609"/>
</dbReference>
<name>A0A8L7T251_BRUMA</name>
<evidence type="ECO:0000313" key="11">
    <source>
        <dbReference type="WBParaSite" id="Bm3348.1"/>
    </source>
</evidence>
<dbReference type="InterPro" id="IPR013087">
    <property type="entry name" value="Znf_C2H2_type"/>
</dbReference>
<keyword evidence="10" id="KW-1185">Reference proteome</keyword>
<comment type="subcellular location">
    <subcellularLocation>
        <location evidence="1">Nucleus</location>
    </subcellularLocation>
</comment>
<reference evidence="11" key="2">
    <citation type="submission" date="2022-04" db="UniProtKB">
        <authorList>
            <consortium name="WormBaseParasite"/>
        </authorList>
    </citation>
    <scope>IDENTIFICATION</scope>
</reference>
<evidence type="ECO:0000256" key="5">
    <source>
        <dbReference type="ARBA" id="ARBA00022833"/>
    </source>
</evidence>
<dbReference type="InterPro" id="IPR050888">
    <property type="entry name" value="ZnF_C2H2-type_TF"/>
</dbReference>
<dbReference type="SUPFAM" id="SSF57667">
    <property type="entry name" value="beta-beta-alpha zinc fingers"/>
    <property type="match status" value="1"/>
</dbReference>
<keyword evidence="6" id="KW-0539">Nucleus</keyword>
<reference evidence="10" key="1">
    <citation type="journal article" date="2007" name="Science">
        <title>Draft genome of the filarial nematode parasite Brugia malayi.</title>
        <authorList>
            <person name="Ghedin E."/>
            <person name="Wang S."/>
            <person name="Spiro D."/>
            <person name="Caler E."/>
            <person name="Zhao Q."/>
            <person name="Crabtree J."/>
            <person name="Allen J.E."/>
            <person name="Delcher A.L."/>
            <person name="Guiliano D.B."/>
            <person name="Miranda-Saavedra D."/>
            <person name="Angiuoli S.V."/>
            <person name="Creasy T."/>
            <person name="Amedeo P."/>
            <person name="Haas B."/>
            <person name="El-Sayed N.M."/>
            <person name="Wortman J.R."/>
            <person name="Feldblyum T."/>
            <person name="Tallon L."/>
            <person name="Schatz M."/>
            <person name="Shumway M."/>
            <person name="Koo H."/>
            <person name="Salzberg S.L."/>
            <person name="Schobel S."/>
            <person name="Pertea M."/>
            <person name="Pop M."/>
            <person name="White O."/>
            <person name="Barton G.J."/>
            <person name="Carlow C.K."/>
            <person name="Crawford M.J."/>
            <person name="Daub J."/>
            <person name="Dimmic M.W."/>
            <person name="Estes C.F."/>
            <person name="Foster J.M."/>
            <person name="Ganatra M."/>
            <person name="Gregory W.F."/>
            <person name="Johnson N.M."/>
            <person name="Jin J."/>
            <person name="Komuniecki R."/>
            <person name="Korf I."/>
            <person name="Kumar S."/>
            <person name="Laney S."/>
            <person name="Li B.W."/>
            <person name="Li W."/>
            <person name="Lindblom T.H."/>
            <person name="Lustigman S."/>
            <person name="Ma D."/>
            <person name="Maina C.V."/>
            <person name="Martin D.M."/>
            <person name="McCarter J.P."/>
            <person name="McReynolds L."/>
            <person name="Mitreva M."/>
            <person name="Nutman T.B."/>
            <person name="Parkinson J."/>
            <person name="Peregrin-Alvarez J.M."/>
            <person name="Poole C."/>
            <person name="Ren Q."/>
            <person name="Saunders L."/>
            <person name="Sluder A.E."/>
            <person name="Smith K."/>
            <person name="Stanke M."/>
            <person name="Unnasch T.R."/>
            <person name="Ware J."/>
            <person name="Wei A.D."/>
            <person name="Weil G."/>
            <person name="Williams D.J."/>
            <person name="Zhang Y."/>
            <person name="Williams S.A."/>
            <person name="Fraser-Liggett C."/>
            <person name="Slatko B."/>
            <person name="Blaxter M.L."/>
            <person name="Scott A.L."/>
        </authorList>
    </citation>
    <scope>NUCLEOTIDE SEQUENCE</scope>
    <source>
        <strain evidence="10">FR3</strain>
    </source>
</reference>
<dbReference type="PROSITE" id="PS50157">
    <property type="entry name" value="ZINC_FINGER_C2H2_2"/>
    <property type="match status" value="1"/>
</dbReference>
<dbReference type="SMART" id="SM00355">
    <property type="entry name" value="ZnF_C2H2"/>
    <property type="match status" value="3"/>
</dbReference>
<evidence type="ECO:0000256" key="7">
    <source>
        <dbReference type="PROSITE-ProRule" id="PRU00042"/>
    </source>
</evidence>
<proteinExistence type="predicted"/>
<dbReference type="InterPro" id="IPR036236">
    <property type="entry name" value="Znf_C2H2_sf"/>
</dbReference>
<dbReference type="GO" id="GO:0005634">
    <property type="term" value="C:nucleus"/>
    <property type="evidence" value="ECO:0007669"/>
    <property type="project" value="UniProtKB-SubCell"/>
</dbReference>
<accession>A0A8L7T251</accession>
<keyword evidence="3" id="KW-0677">Repeat</keyword>
<sequence>MLQNLDTLHHRKHLGKFALSPTTSNSFRMMTEFPGHHQARRRRRGEIVNPANTLDGLVAKRADDVGARDSLYKRYLTEAEAIEAPCDDQRIGIDPDVSTRTCSVCGYQGKWVSEMIRHKRVHTNERPFRCKYCSRTSKWKADLVRHVAKTHGIRVVSKYSRSKTFHNSTSTFNMTTSTNESNGKKRNCAEILTDLKNDKDIMLRCRKPKTLRLPIMYRCVICLFEQDSLLVLMSHLKNAHNALPYECHSCGNSFMDAHTTMKHFIEKTTCKRDDLKINIAPPYIVKNNFNLKPSFALLDEAAKQAAQELIGKSPAITSSIIAQNLSLPAVSAYRHNHNQTENHMRMHTTGPSLLRQGVDGTTANTAETQMKVNADSTAMTQQVTTTSKFFDLEAVLSVVKQQAAFDPLFSMRALALAPTLLSEWISPGPSAFKQVTSIPEEIIPVTVPSAESRTQRTDSLPEPPEDKTNPKNESDAVHDINITKKNEDDFVDVVQLDG</sequence>
<evidence type="ECO:0000256" key="2">
    <source>
        <dbReference type="ARBA" id="ARBA00022723"/>
    </source>
</evidence>
<evidence type="ECO:0000313" key="10">
    <source>
        <dbReference type="Proteomes" id="UP000006672"/>
    </source>
</evidence>
<protein>
    <recommendedName>
        <fullName evidence="9">C2H2-type domain-containing protein</fullName>
    </recommendedName>
</protein>
<evidence type="ECO:0000259" key="9">
    <source>
        <dbReference type="PROSITE" id="PS50157"/>
    </source>
</evidence>
<organism evidence="10 11">
    <name type="scientific">Brugia malayi</name>
    <name type="common">Filarial nematode worm</name>
    <dbReference type="NCBI Taxonomy" id="6279"/>
    <lineage>
        <taxon>Eukaryota</taxon>
        <taxon>Metazoa</taxon>
        <taxon>Ecdysozoa</taxon>
        <taxon>Nematoda</taxon>
        <taxon>Chromadorea</taxon>
        <taxon>Rhabditida</taxon>
        <taxon>Spirurina</taxon>
        <taxon>Spiruromorpha</taxon>
        <taxon>Filarioidea</taxon>
        <taxon>Onchocercidae</taxon>
        <taxon>Brugia</taxon>
    </lineage>
</organism>
<dbReference type="GO" id="GO:0008270">
    <property type="term" value="F:zinc ion binding"/>
    <property type="evidence" value="ECO:0007669"/>
    <property type="project" value="UniProtKB-KW"/>
</dbReference>
<keyword evidence="2" id="KW-0479">Metal-binding</keyword>
<dbReference type="AlphaFoldDB" id="A0A8L7T251"/>
<keyword evidence="5" id="KW-0862">Zinc</keyword>
<keyword evidence="4 7" id="KW-0863">Zinc-finger</keyword>
<evidence type="ECO:0000256" key="4">
    <source>
        <dbReference type="ARBA" id="ARBA00022771"/>
    </source>
</evidence>
<feature type="region of interest" description="Disordered" evidence="8">
    <location>
        <begin position="445"/>
        <end position="482"/>
    </location>
</feature>
<evidence type="ECO:0000256" key="6">
    <source>
        <dbReference type="ARBA" id="ARBA00023242"/>
    </source>
</evidence>
<dbReference type="Gene3D" id="3.30.160.60">
    <property type="entry name" value="Classic Zinc Finger"/>
    <property type="match status" value="3"/>
</dbReference>
<evidence type="ECO:0000256" key="1">
    <source>
        <dbReference type="ARBA" id="ARBA00004123"/>
    </source>
</evidence>
<evidence type="ECO:0000256" key="3">
    <source>
        <dbReference type="ARBA" id="ARBA00022737"/>
    </source>
</evidence>